<dbReference type="InterPro" id="IPR017853">
    <property type="entry name" value="GH"/>
</dbReference>
<reference evidence="2" key="1">
    <citation type="journal article" date="2020" name="Stud. Mycol.">
        <title>101 Dothideomycetes genomes: a test case for predicting lifestyles and emergence of pathogens.</title>
        <authorList>
            <person name="Haridas S."/>
            <person name="Albert R."/>
            <person name="Binder M."/>
            <person name="Bloem J."/>
            <person name="Labutti K."/>
            <person name="Salamov A."/>
            <person name="Andreopoulos B."/>
            <person name="Baker S."/>
            <person name="Barry K."/>
            <person name="Bills G."/>
            <person name="Bluhm B."/>
            <person name="Cannon C."/>
            <person name="Castanera R."/>
            <person name="Culley D."/>
            <person name="Daum C."/>
            <person name="Ezra D."/>
            <person name="Gonzalez J."/>
            <person name="Henrissat B."/>
            <person name="Kuo A."/>
            <person name="Liang C."/>
            <person name="Lipzen A."/>
            <person name="Lutzoni F."/>
            <person name="Magnuson J."/>
            <person name="Mondo S."/>
            <person name="Nolan M."/>
            <person name="Ohm R."/>
            <person name="Pangilinan J."/>
            <person name="Park H.-J."/>
            <person name="Ramirez L."/>
            <person name="Alfaro M."/>
            <person name="Sun H."/>
            <person name="Tritt A."/>
            <person name="Yoshinaga Y."/>
            <person name="Zwiers L.-H."/>
            <person name="Turgeon B."/>
            <person name="Goodwin S."/>
            <person name="Spatafora J."/>
            <person name="Crous P."/>
            <person name="Grigoriev I."/>
        </authorList>
    </citation>
    <scope>NUCLEOTIDE SEQUENCE</scope>
    <source>
        <strain evidence="2">CBS 113979</strain>
    </source>
</reference>
<dbReference type="GO" id="GO:0016787">
    <property type="term" value="F:hydrolase activity"/>
    <property type="evidence" value="ECO:0007669"/>
    <property type="project" value="UniProtKB-KW"/>
</dbReference>
<dbReference type="Proteomes" id="UP000800041">
    <property type="component" value="Unassembled WGS sequence"/>
</dbReference>
<organism evidence="2 3">
    <name type="scientific">Aulographum hederae CBS 113979</name>
    <dbReference type="NCBI Taxonomy" id="1176131"/>
    <lineage>
        <taxon>Eukaryota</taxon>
        <taxon>Fungi</taxon>
        <taxon>Dikarya</taxon>
        <taxon>Ascomycota</taxon>
        <taxon>Pezizomycotina</taxon>
        <taxon>Dothideomycetes</taxon>
        <taxon>Pleosporomycetidae</taxon>
        <taxon>Aulographales</taxon>
        <taxon>Aulographaceae</taxon>
    </lineage>
</organism>
<dbReference type="PANTHER" id="PTHR34154">
    <property type="entry name" value="ALKALI-SENSITIVE LINKAGE PROTEIN 1"/>
    <property type="match status" value="1"/>
</dbReference>
<name>A0A6G1GSW4_9PEZI</name>
<gene>
    <name evidence="2" type="ORF">K402DRAFT_304052</name>
</gene>
<accession>A0A6G1GSW4</accession>
<feature type="non-terminal residue" evidence="2">
    <location>
        <position position="1"/>
    </location>
</feature>
<proteinExistence type="predicted"/>
<dbReference type="GO" id="GO:0009277">
    <property type="term" value="C:fungal-type cell wall"/>
    <property type="evidence" value="ECO:0007669"/>
    <property type="project" value="TreeGrafter"/>
</dbReference>
<feature type="domain" description="Asl1-like glycosyl hydrolase catalytic" evidence="1">
    <location>
        <begin position="21"/>
        <end position="251"/>
    </location>
</feature>
<evidence type="ECO:0000313" key="2">
    <source>
        <dbReference type="EMBL" id="KAF1984043.1"/>
    </source>
</evidence>
<keyword evidence="3" id="KW-1185">Reference proteome</keyword>
<dbReference type="EMBL" id="ML977170">
    <property type="protein sequence ID" value="KAF1984043.1"/>
    <property type="molecule type" value="Genomic_DNA"/>
</dbReference>
<dbReference type="OrthoDB" id="5959761at2759"/>
<evidence type="ECO:0000259" key="1">
    <source>
        <dbReference type="Pfam" id="PF11790"/>
    </source>
</evidence>
<evidence type="ECO:0000313" key="3">
    <source>
        <dbReference type="Proteomes" id="UP000800041"/>
    </source>
</evidence>
<dbReference type="Gene3D" id="3.20.20.80">
    <property type="entry name" value="Glycosidases"/>
    <property type="match status" value="1"/>
</dbReference>
<dbReference type="PANTHER" id="PTHR34154:SF3">
    <property type="entry name" value="ALKALI-SENSITIVE LINKAGE PROTEIN 1"/>
    <property type="match status" value="1"/>
</dbReference>
<dbReference type="GO" id="GO:0071966">
    <property type="term" value="P:fungal-type cell wall polysaccharide metabolic process"/>
    <property type="evidence" value="ECO:0007669"/>
    <property type="project" value="TreeGrafter"/>
</dbReference>
<dbReference type="SUPFAM" id="SSF51445">
    <property type="entry name" value="(Trans)glycosidases"/>
    <property type="match status" value="1"/>
</dbReference>
<dbReference type="AlphaFoldDB" id="A0A6G1GSW4"/>
<feature type="non-terminal residue" evidence="2">
    <location>
        <position position="262"/>
    </location>
</feature>
<dbReference type="InterPro" id="IPR024655">
    <property type="entry name" value="Asl1_glyco_hydro_catalytic"/>
</dbReference>
<dbReference type="Pfam" id="PF11790">
    <property type="entry name" value="Glyco_hydro_cc"/>
    <property type="match status" value="1"/>
</dbReference>
<sequence>SSKRGLVFIQSVYNRHPEDFNYFVQCNSTTISWYYTYSYQPKPFLAPYPNIQFVPMLFGDFENNFTASVIELINQGYNISHVFGFNEPDLTSNYGGSNIDPVKAAARWIKDIEPLRAYGVKLGAPAVSNLDSTGGGGWMQKFFTACNGSCHTDFMPLHYYGSFTRYFDFIYYAKSLYGDNNTFWLTEWANANAPLADSINFVRSVDANIDSLPWIERSSYFGSFRASESNVGYNASMLDQVGRLTDIGAFYLNLSLTGNIPQ</sequence>
<keyword evidence="2" id="KW-0378">Hydrolase</keyword>
<dbReference type="InterPro" id="IPR053183">
    <property type="entry name" value="ASL1"/>
</dbReference>
<protein>
    <submittedName>
        <fullName evidence="2">Glycoside hydrolase family 128 protein</fullName>
    </submittedName>
</protein>